<protein>
    <recommendedName>
        <fullName evidence="4">COP9 signalosome complex subunit 4</fullName>
    </recommendedName>
</protein>
<proteinExistence type="inferred from homology"/>
<evidence type="ECO:0000313" key="9">
    <source>
        <dbReference type="EMBL" id="CEQ40071.1"/>
    </source>
</evidence>
<dbReference type="Proteomes" id="UP000243876">
    <property type="component" value="Unassembled WGS sequence"/>
</dbReference>
<evidence type="ECO:0000256" key="7">
    <source>
        <dbReference type="ARBA" id="ARBA00023242"/>
    </source>
</evidence>
<keyword evidence="10" id="KW-1185">Reference proteome</keyword>
<evidence type="ECO:0000256" key="6">
    <source>
        <dbReference type="ARBA" id="ARBA00022790"/>
    </source>
</evidence>
<dbReference type="Pfam" id="PF01399">
    <property type="entry name" value="PCI"/>
    <property type="match status" value="1"/>
</dbReference>
<keyword evidence="7" id="KW-0539">Nucleus</keyword>
<dbReference type="GO" id="GO:0005829">
    <property type="term" value="C:cytosol"/>
    <property type="evidence" value="ECO:0007669"/>
    <property type="project" value="TreeGrafter"/>
</dbReference>
<evidence type="ECO:0000256" key="1">
    <source>
        <dbReference type="ARBA" id="ARBA00004123"/>
    </source>
</evidence>
<dbReference type="PANTHER" id="PTHR10855:SF2">
    <property type="entry name" value="COP9 SIGNALOSOME COMPLEX SUBUNIT 4"/>
    <property type="match status" value="1"/>
</dbReference>
<evidence type="ECO:0000256" key="4">
    <source>
        <dbReference type="ARBA" id="ARBA00014881"/>
    </source>
</evidence>
<evidence type="ECO:0000256" key="2">
    <source>
        <dbReference type="ARBA" id="ARBA00004496"/>
    </source>
</evidence>
<dbReference type="OrthoDB" id="295656at2759"/>
<keyword evidence="6" id="KW-0736">Signalosome</keyword>
<evidence type="ECO:0000259" key="8">
    <source>
        <dbReference type="PROSITE" id="PS50250"/>
    </source>
</evidence>
<dbReference type="InterPro" id="IPR036388">
    <property type="entry name" value="WH-like_DNA-bd_sf"/>
</dbReference>
<dbReference type="InterPro" id="IPR036390">
    <property type="entry name" value="WH_DNA-bd_sf"/>
</dbReference>
<organism evidence="9 10">
    <name type="scientific">Sporidiobolus salmonicolor</name>
    <name type="common">Yeast-like fungus</name>
    <name type="synonym">Sporobolomyces salmonicolor</name>
    <dbReference type="NCBI Taxonomy" id="5005"/>
    <lineage>
        <taxon>Eukaryota</taxon>
        <taxon>Fungi</taxon>
        <taxon>Dikarya</taxon>
        <taxon>Basidiomycota</taxon>
        <taxon>Pucciniomycotina</taxon>
        <taxon>Microbotryomycetes</taxon>
        <taxon>Sporidiobolales</taxon>
        <taxon>Sporidiobolaceae</taxon>
        <taxon>Sporobolomyces</taxon>
    </lineage>
</organism>
<sequence length="497" mass="53992">MEAELARISNLPQKDKVRFLYPSSTPPSSPLTSLSLTQSQAYSSLLSQTLSSSSSLESDLGQWLSVIVGSDFPQIVARQVLADYVAKVGEIQDREQRKEVMRRSLEKLQPRVSSFEEQVSRGGGGRAPVDAGGGDAHELTPIGSQVCTLREQYADLLEADEEFPEAAKVLIGIPLESGSRSDEYKLKVYIRIVRLFLEEEDSTSADTYFNRASLLAHSAQDLETQLQFKLCQARMFDFSRRFAEAASKYHEISYVPALAEEERLQALSAAIICAVLAPAGPTRSRILSSLYRDERSSQTPHSTILSKMFLDQMIRPAEVSAFAASLQPHQLAQLPPSQAVVISSSASAETGKQGPETVLDRAMMEHNVLAASRVYNNITFDGLGLLLGLRPSAAEAMARTMIQQKRLRATLDQIDGLIVFEVDAREGDGIVSNVVAAQAGAQDQGTDLDKDEAAGTAPATKRWDLQIRQTLQLAENVAARCEALLAEGPPAVGATPA</sequence>
<evidence type="ECO:0000313" key="10">
    <source>
        <dbReference type="Proteomes" id="UP000243876"/>
    </source>
</evidence>
<dbReference type="InterPro" id="IPR040134">
    <property type="entry name" value="PSMD12/CSN4"/>
</dbReference>
<dbReference type="GO" id="GO:0008180">
    <property type="term" value="C:COP9 signalosome"/>
    <property type="evidence" value="ECO:0007669"/>
    <property type="project" value="UniProtKB-KW"/>
</dbReference>
<dbReference type="InterPro" id="IPR000717">
    <property type="entry name" value="PCI_dom"/>
</dbReference>
<accession>A0A0D6EJG8</accession>
<reference evidence="10" key="1">
    <citation type="submission" date="2015-02" db="EMBL/GenBank/DDBJ databases">
        <authorList>
            <person name="Gon?alves P."/>
        </authorList>
    </citation>
    <scope>NUCLEOTIDE SEQUENCE [LARGE SCALE GENOMIC DNA]</scope>
</reference>
<evidence type="ECO:0000256" key="3">
    <source>
        <dbReference type="ARBA" id="ARBA00010417"/>
    </source>
</evidence>
<dbReference type="EMBL" id="CENE01000005">
    <property type="protein sequence ID" value="CEQ40071.1"/>
    <property type="molecule type" value="Genomic_DNA"/>
</dbReference>
<name>A0A0D6EJG8_SPOSA</name>
<feature type="non-terminal residue" evidence="9">
    <location>
        <position position="1"/>
    </location>
</feature>
<comment type="similarity">
    <text evidence="3">Belongs to the CSN4 family.</text>
</comment>
<feature type="domain" description="PCI" evidence="8">
    <location>
        <begin position="238"/>
        <end position="425"/>
    </location>
</feature>
<keyword evidence="5" id="KW-0963">Cytoplasm</keyword>
<dbReference type="Gene3D" id="1.10.10.10">
    <property type="entry name" value="Winged helix-like DNA-binding domain superfamily/Winged helix DNA-binding domain"/>
    <property type="match status" value="1"/>
</dbReference>
<dbReference type="SUPFAM" id="SSF46785">
    <property type="entry name" value="Winged helix' DNA-binding domain"/>
    <property type="match status" value="1"/>
</dbReference>
<dbReference type="Pfam" id="PF22241">
    <property type="entry name" value="PSMD12-CSN4_N"/>
    <property type="match status" value="1"/>
</dbReference>
<gene>
    <name evidence="9" type="primary">SPOSA6832_01648</name>
</gene>
<dbReference type="PANTHER" id="PTHR10855">
    <property type="entry name" value="26S PROTEASOME NON-ATPASE REGULATORY SUBUNIT 12/COP9 SIGNALOSOME COMPLEX SUBUNIT 4"/>
    <property type="match status" value="1"/>
</dbReference>
<dbReference type="AlphaFoldDB" id="A0A0D6EJG8"/>
<evidence type="ECO:0000256" key="5">
    <source>
        <dbReference type="ARBA" id="ARBA00022490"/>
    </source>
</evidence>
<dbReference type="PROSITE" id="PS50250">
    <property type="entry name" value="PCI"/>
    <property type="match status" value="1"/>
</dbReference>
<dbReference type="InterPro" id="IPR054559">
    <property type="entry name" value="PSMD12-CSN4-like_N"/>
</dbReference>
<comment type="subcellular location">
    <subcellularLocation>
        <location evidence="2">Cytoplasm</location>
    </subcellularLocation>
    <subcellularLocation>
        <location evidence="1">Nucleus</location>
    </subcellularLocation>
</comment>